<reference evidence="1 2" key="1">
    <citation type="submission" date="2017-03" db="EMBL/GenBank/DDBJ databases">
        <title>Genome analysis of strain PAMC 26510.</title>
        <authorList>
            <person name="Oh H.-M."/>
            <person name="Yang J.-A."/>
        </authorList>
    </citation>
    <scope>NUCLEOTIDE SEQUENCE [LARGE SCALE GENOMIC DNA]</scope>
    <source>
        <strain evidence="1 2">PAMC 26510</strain>
    </source>
</reference>
<dbReference type="EMBL" id="NBTY01000212">
    <property type="protein sequence ID" value="OTP65886.1"/>
    <property type="molecule type" value="Genomic_DNA"/>
</dbReference>
<proteinExistence type="predicted"/>
<dbReference type="Proteomes" id="UP000194546">
    <property type="component" value="Unassembled WGS sequence"/>
</dbReference>
<name>A0A242M4D9_CABSO</name>
<accession>A0A242M4D9</accession>
<dbReference type="AlphaFoldDB" id="A0A242M4D9"/>
<sequence>MHAAFASFTFVTGVIRVRATREPWQRASDPCRQAAGQVSASQRLRFHAYNAFSRGPR</sequence>
<evidence type="ECO:0000313" key="1">
    <source>
        <dbReference type="EMBL" id="OTP65886.1"/>
    </source>
</evidence>
<protein>
    <submittedName>
        <fullName evidence="1">Uncharacterized protein</fullName>
    </submittedName>
</protein>
<gene>
    <name evidence="1" type="ORF">PAMC26510_37260</name>
</gene>
<organism evidence="1 2">
    <name type="scientific">Caballeronia sordidicola</name>
    <name type="common">Burkholderia sordidicola</name>
    <dbReference type="NCBI Taxonomy" id="196367"/>
    <lineage>
        <taxon>Bacteria</taxon>
        <taxon>Pseudomonadati</taxon>
        <taxon>Pseudomonadota</taxon>
        <taxon>Betaproteobacteria</taxon>
        <taxon>Burkholderiales</taxon>
        <taxon>Burkholderiaceae</taxon>
        <taxon>Caballeronia</taxon>
    </lineage>
</organism>
<comment type="caution">
    <text evidence="1">The sequence shown here is derived from an EMBL/GenBank/DDBJ whole genome shotgun (WGS) entry which is preliminary data.</text>
</comment>
<evidence type="ECO:0000313" key="2">
    <source>
        <dbReference type="Proteomes" id="UP000194546"/>
    </source>
</evidence>